<proteinExistence type="predicted"/>
<evidence type="ECO:0000256" key="1">
    <source>
        <dbReference type="SAM" id="MobiDB-lite"/>
    </source>
</evidence>
<feature type="compositionally biased region" description="Low complexity" evidence="1">
    <location>
        <begin position="185"/>
        <end position="206"/>
    </location>
</feature>
<dbReference type="RefSeq" id="WP_282704459.1">
    <property type="nucleotide sequence ID" value="NZ_JAAGKO020000006.1"/>
</dbReference>
<accession>A0ABT6VXF2</accession>
<dbReference type="InterPro" id="IPR038507">
    <property type="entry name" value="YcnI-like_sf"/>
</dbReference>
<reference evidence="4 5" key="1">
    <citation type="submission" date="2023-05" db="EMBL/GenBank/DDBJ databases">
        <title>Streptantibioticus silvisoli sp. nov., acidotolerant actinomycetes 1 from pine litter.</title>
        <authorList>
            <person name="Swiecimska M."/>
            <person name="Golinska P."/>
            <person name="Sangal V."/>
            <person name="Wachnowicz B."/>
            <person name="Goodfellow M."/>
        </authorList>
    </citation>
    <scope>NUCLEOTIDE SEQUENCE [LARGE SCALE GENOMIC DNA]</scope>
    <source>
        <strain evidence="4 5">SL54</strain>
    </source>
</reference>
<name>A0ABT6VXF2_9ACTN</name>
<gene>
    <name evidence="4" type="ORF">POF43_006770</name>
</gene>
<feature type="domain" description="YncI copper-binding" evidence="3">
    <location>
        <begin position="44"/>
        <end position="190"/>
    </location>
</feature>
<evidence type="ECO:0000259" key="3">
    <source>
        <dbReference type="Pfam" id="PF07987"/>
    </source>
</evidence>
<dbReference type="Gene3D" id="2.60.40.2230">
    <property type="entry name" value="Uncharacterised protein YcnI-like PF07987, DUF1775"/>
    <property type="match status" value="1"/>
</dbReference>
<organism evidence="4 5">
    <name type="scientific">Streptantibioticus silvisoli</name>
    <dbReference type="NCBI Taxonomy" id="2705255"/>
    <lineage>
        <taxon>Bacteria</taxon>
        <taxon>Bacillati</taxon>
        <taxon>Actinomycetota</taxon>
        <taxon>Actinomycetes</taxon>
        <taxon>Kitasatosporales</taxon>
        <taxon>Streptomycetaceae</taxon>
        <taxon>Streptantibioticus</taxon>
    </lineage>
</organism>
<dbReference type="InterPro" id="IPR012533">
    <property type="entry name" value="YcnI-copper_dom"/>
</dbReference>
<evidence type="ECO:0000313" key="4">
    <source>
        <dbReference type="EMBL" id="MDI5962417.1"/>
    </source>
</evidence>
<evidence type="ECO:0000313" key="5">
    <source>
        <dbReference type="Proteomes" id="UP001156398"/>
    </source>
</evidence>
<dbReference type="EMBL" id="JAAGKO020000006">
    <property type="protein sequence ID" value="MDI5962417.1"/>
    <property type="molecule type" value="Genomic_DNA"/>
</dbReference>
<keyword evidence="5" id="KW-1185">Reference proteome</keyword>
<dbReference type="Proteomes" id="UP001156398">
    <property type="component" value="Unassembled WGS sequence"/>
</dbReference>
<dbReference type="CDD" id="cd08545">
    <property type="entry name" value="YcnI_like"/>
    <property type="match status" value="1"/>
</dbReference>
<keyword evidence="2" id="KW-1133">Transmembrane helix</keyword>
<evidence type="ECO:0000256" key="2">
    <source>
        <dbReference type="SAM" id="Phobius"/>
    </source>
</evidence>
<protein>
    <submittedName>
        <fullName evidence="4">YcnI family protein</fullName>
    </submittedName>
</protein>
<sequence>MSTASLPSPARASRAARTAARRVLITGALAAGVVMAGAGAAFAHVTVHPDTYPQGAEDGTITFRVPNEEDHADTTKVDIYFPSAQPIPSVLVSPVPGWTAKIKNVTLKTPIKTDDGDITTAVSEITWTGGRTAPGQYQDFTVAFGQLPTTGSRLVFKALQTYSDGTIVRWIDLQQPGQDEPAHPAPTLELTAAAPDGGSGAAPAPAKSRSTHPVAAKADDSAARTLGIAGLVVGVLGLIAGGLALVRSRRTAS</sequence>
<keyword evidence="2" id="KW-0812">Transmembrane</keyword>
<dbReference type="Pfam" id="PF07987">
    <property type="entry name" value="DUF1775"/>
    <property type="match status" value="1"/>
</dbReference>
<feature type="region of interest" description="Disordered" evidence="1">
    <location>
        <begin position="176"/>
        <end position="216"/>
    </location>
</feature>
<comment type="caution">
    <text evidence="4">The sequence shown here is derived from an EMBL/GenBank/DDBJ whole genome shotgun (WGS) entry which is preliminary data.</text>
</comment>
<keyword evidence="2" id="KW-0472">Membrane</keyword>
<feature type="transmembrane region" description="Helical" evidence="2">
    <location>
        <begin position="226"/>
        <end position="246"/>
    </location>
</feature>